<keyword evidence="1" id="KW-0472">Membrane</keyword>
<feature type="transmembrane region" description="Helical" evidence="1">
    <location>
        <begin position="144"/>
        <end position="163"/>
    </location>
</feature>
<dbReference type="SUPFAM" id="SSF46894">
    <property type="entry name" value="C-terminal effector domain of the bipartite response regulators"/>
    <property type="match status" value="1"/>
</dbReference>
<dbReference type="Gene3D" id="1.10.10.10">
    <property type="entry name" value="Winged helix-like DNA-binding domain superfamily/Winged helix DNA-binding domain"/>
    <property type="match status" value="1"/>
</dbReference>
<dbReference type="RefSeq" id="WP_115239235.1">
    <property type="nucleotide sequence ID" value="NZ_CACRTM010000007.1"/>
</dbReference>
<gene>
    <name evidence="2" type="ORF">KOLFYP65_02536</name>
</gene>
<evidence type="ECO:0000256" key="1">
    <source>
        <dbReference type="SAM" id="Phobius"/>
    </source>
</evidence>
<dbReference type="EMBL" id="CACRTM010000007">
    <property type="protein sequence ID" value="VYT60004.1"/>
    <property type="molecule type" value="Genomic_DNA"/>
</dbReference>
<proteinExistence type="predicted"/>
<dbReference type="InterPro" id="IPR016032">
    <property type="entry name" value="Sig_transdc_resp-reg_C-effctor"/>
</dbReference>
<sequence length="248" mass="28197">MDEKSLLIAKKVIFDSAKMTLTNGDKIIKISESETNLLLAFYRGIYKKEDIINFVWKNRAGCVSESSYYKLINQMRNNFVLVGLNAADIVTRPRIGVSLSLALEPIKKEPTPRCENVRDAGCEKDSQRALTPDVKKISAKIRPLVLTITLLLLTGVAMLFQHAPAQNKHNSSFRMLGNEGDYIFFKMATDKVTFKEVVSAYHTLTLPLSRQNGHYLYYLREPNMNLFLQCLNPVETAVPKCITIKERY</sequence>
<keyword evidence="1" id="KW-1133">Transmembrane helix</keyword>
<organism evidence="2">
    <name type="scientific">Klebsiella oxytoca</name>
    <dbReference type="NCBI Taxonomy" id="571"/>
    <lineage>
        <taxon>Bacteria</taxon>
        <taxon>Pseudomonadati</taxon>
        <taxon>Pseudomonadota</taxon>
        <taxon>Gammaproteobacteria</taxon>
        <taxon>Enterobacterales</taxon>
        <taxon>Enterobacteriaceae</taxon>
        <taxon>Klebsiella/Raoultella group</taxon>
        <taxon>Klebsiella</taxon>
    </lineage>
</organism>
<dbReference type="AlphaFoldDB" id="A0A6N2XZU2"/>
<dbReference type="GO" id="GO:0006355">
    <property type="term" value="P:regulation of DNA-templated transcription"/>
    <property type="evidence" value="ECO:0007669"/>
    <property type="project" value="InterPro"/>
</dbReference>
<keyword evidence="1" id="KW-0812">Transmembrane</keyword>
<dbReference type="GO" id="GO:0003677">
    <property type="term" value="F:DNA binding"/>
    <property type="evidence" value="ECO:0007669"/>
    <property type="project" value="InterPro"/>
</dbReference>
<evidence type="ECO:0008006" key="3">
    <source>
        <dbReference type="Google" id="ProtNLM"/>
    </source>
</evidence>
<name>A0A6N2XZU2_KLEOX</name>
<dbReference type="InterPro" id="IPR036388">
    <property type="entry name" value="WH-like_DNA-bd_sf"/>
</dbReference>
<reference evidence="2" key="1">
    <citation type="submission" date="2019-11" db="EMBL/GenBank/DDBJ databases">
        <authorList>
            <person name="Feng L."/>
        </authorList>
    </citation>
    <scope>NUCLEOTIDE SEQUENCE</scope>
    <source>
        <strain evidence="2">KOxytocaLFYP65</strain>
    </source>
</reference>
<accession>A0A6N2XZU2</accession>
<protein>
    <recommendedName>
        <fullName evidence="3">Response regulator</fullName>
    </recommendedName>
</protein>
<evidence type="ECO:0000313" key="2">
    <source>
        <dbReference type="EMBL" id="VYT60004.1"/>
    </source>
</evidence>